<keyword evidence="2" id="KW-0285">Flavoprotein</keyword>
<keyword evidence="8" id="KW-1185">Reference proteome</keyword>
<dbReference type="RefSeq" id="WP_116517563.1">
    <property type="nucleotide sequence ID" value="NZ_JACCEX010000001.1"/>
</dbReference>
<protein>
    <submittedName>
        <fullName evidence="7">L-2-hydroxyglutarate oxidase LhgO</fullName>
    </submittedName>
</protein>
<keyword evidence="3" id="KW-0274">FAD</keyword>
<evidence type="ECO:0000256" key="3">
    <source>
        <dbReference type="ARBA" id="ARBA00022827"/>
    </source>
</evidence>
<evidence type="ECO:0000256" key="4">
    <source>
        <dbReference type="ARBA" id="ARBA00023002"/>
    </source>
</evidence>
<reference evidence="7 8" key="1">
    <citation type="submission" date="2018-04" db="EMBL/GenBank/DDBJ databases">
        <title>Genomic Encyclopedia of Type Strains, Phase IV (KMG-IV): sequencing the most valuable type-strain genomes for metagenomic binning, comparative biology and taxonomic classification.</title>
        <authorList>
            <person name="Goeker M."/>
        </authorList>
    </citation>
    <scope>NUCLEOTIDE SEQUENCE [LARGE SCALE GENOMIC DNA]</scope>
    <source>
        <strain evidence="7 8">DSM 10065</strain>
    </source>
</reference>
<dbReference type="EMBL" id="QEKO01000001">
    <property type="protein sequence ID" value="PVY68452.1"/>
    <property type="molecule type" value="Genomic_DNA"/>
</dbReference>
<sequence length="371" mass="39387">MTADVDCVVLGAGVIGLACARELAMNGLDILLAEAEAMPGTGISSRNSEVIHAGLYYPEGSLKARLCVQGKNLLYDYCAERGVAHRRIGKWIVATQGEQLPALRAIERQGQCNGVHDLHWLTQEQARAQEPELRCVAVLASPSTGIVDSHGLMQALQADASNHGAQFVFNTPFIEGHVSDAGHFVLQFGGKDPARITSRSVVNATGLSAPDVARRLAGQPAGAIPRAYYCKGSYFTLAGRAPFSRLIYPLPDAAGLGVHLTLDLGGQARFGPDVQWVERSDHSFDPGRAPLFEQAIRQYWPRLPDKALQPGYTGIRPKITCAGQPAADFIIAGPATHGVARLVNLFGIESPGLTASLAIARAARQALASGA</sequence>
<accession>A0A2U1CRB9</accession>
<dbReference type="GO" id="GO:0047545">
    <property type="term" value="F:(S)-2-hydroxyglutarate dehydrogenase activity"/>
    <property type="evidence" value="ECO:0007669"/>
    <property type="project" value="TreeGrafter"/>
</dbReference>
<organism evidence="7 8">
    <name type="scientific">Pusillimonas noertemannii</name>
    <dbReference type="NCBI Taxonomy" id="305977"/>
    <lineage>
        <taxon>Bacteria</taxon>
        <taxon>Pseudomonadati</taxon>
        <taxon>Pseudomonadota</taxon>
        <taxon>Betaproteobacteria</taxon>
        <taxon>Burkholderiales</taxon>
        <taxon>Alcaligenaceae</taxon>
        <taxon>Pusillimonas</taxon>
    </lineage>
</organism>
<dbReference type="PANTHER" id="PTHR43104:SF4">
    <property type="entry name" value="L-2-HYDROXYGLUTARATE DEHYDROGENASE, MITOCHONDRIAL"/>
    <property type="match status" value="1"/>
</dbReference>
<comment type="similarity">
    <text evidence="5">Belongs to the L2HGDH family.</text>
</comment>
<dbReference type="Gene3D" id="3.50.50.60">
    <property type="entry name" value="FAD/NAD(P)-binding domain"/>
    <property type="match status" value="1"/>
</dbReference>
<comment type="cofactor">
    <cofactor evidence="1">
        <name>FAD</name>
        <dbReference type="ChEBI" id="CHEBI:57692"/>
    </cofactor>
</comment>
<dbReference type="SUPFAM" id="SSF51905">
    <property type="entry name" value="FAD/NAD(P)-binding domain"/>
    <property type="match status" value="1"/>
</dbReference>
<dbReference type="AlphaFoldDB" id="A0A2U1CRB9"/>
<dbReference type="PANTHER" id="PTHR43104">
    <property type="entry name" value="L-2-HYDROXYGLUTARATE DEHYDROGENASE, MITOCHONDRIAL"/>
    <property type="match status" value="1"/>
</dbReference>
<evidence type="ECO:0000313" key="8">
    <source>
        <dbReference type="Proteomes" id="UP000246145"/>
    </source>
</evidence>
<dbReference type="Gene3D" id="3.30.9.10">
    <property type="entry name" value="D-Amino Acid Oxidase, subunit A, domain 2"/>
    <property type="match status" value="1"/>
</dbReference>
<dbReference type="OrthoDB" id="9801699at2"/>
<dbReference type="InterPro" id="IPR006076">
    <property type="entry name" value="FAD-dep_OxRdtase"/>
</dbReference>
<dbReference type="Proteomes" id="UP000246145">
    <property type="component" value="Unassembled WGS sequence"/>
</dbReference>
<feature type="domain" description="FAD dependent oxidoreductase" evidence="6">
    <location>
        <begin position="6"/>
        <end position="363"/>
    </location>
</feature>
<keyword evidence="4" id="KW-0560">Oxidoreductase</keyword>
<evidence type="ECO:0000256" key="2">
    <source>
        <dbReference type="ARBA" id="ARBA00022630"/>
    </source>
</evidence>
<evidence type="ECO:0000259" key="6">
    <source>
        <dbReference type="Pfam" id="PF01266"/>
    </source>
</evidence>
<evidence type="ECO:0000256" key="1">
    <source>
        <dbReference type="ARBA" id="ARBA00001974"/>
    </source>
</evidence>
<name>A0A2U1CRB9_9BURK</name>
<evidence type="ECO:0000256" key="5">
    <source>
        <dbReference type="ARBA" id="ARBA00037941"/>
    </source>
</evidence>
<proteinExistence type="inferred from homology"/>
<dbReference type="Pfam" id="PF01266">
    <property type="entry name" value="DAO"/>
    <property type="match status" value="1"/>
</dbReference>
<evidence type="ECO:0000313" key="7">
    <source>
        <dbReference type="EMBL" id="PVY68452.1"/>
    </source>
</evidence>
<gene>
    <name evidence="7" type="ORF">C7440_0854</name>
</gene>
<comment type="caution">
    <text evidence="7">The sequence shown here is derived from an EMBL/GenBank/DDBJ whole genome shotgun (WGS) entry which is preliminary data.</text>
</comment>
<dbReference type="InterPro" id="IPR036188">
    <property type="entry name" value="FAD/NAD-bd_sf"/>
</dbReference>
<dbReference type="STRING" id="1231391.GCA_000308195_02849"/>